<evidence type="ECO:0000256" key="1">
    <source>
        <dbReference type="SAM" id="MobiDB-lite"/>
    </source>
</evidence>
<dbReference type="EMBL" id="JANPWB010000001">
    <property type="protein sequence ID" value="KAJ1219059.1"/>
    <property type="molecule type" value="Genomic_DNA"/>
</dbReference>
<comment type="caution">
    <text evidence="2">The sequence shown here is derived from an EMBL/GenBank/DDBJ whole genome shotgun (WGS) entry which is preliminary data.</text>
</comment>
<accession>A0AAV7X0R8</accession>
<feature type="region of interest" description="Disordered" evidence="1">
    <location>
        <begin position="70"/>
        <end position="104"/>
    </location>
</feature>
<dbReference type="Proteomes" id="UP001066276">
    <property type="component" value="Chromosome 1_1"/>
</dbReference>
<dbReference type="AlphaFoldDB" id="A0AAV7X0R8"/>
<proteinExistence type="predicted"/>
<evidence type="ECO:0000313" key="2">
    <source>
        <dbReference type="EMBL" id="KAJ1219059.1"/>
    </source>
</evidence>
<sequence length="104" mass="11443">MNPPHATVDATSRNPGSPRTTEDDLSDGSWKERKTREHRKPVKTAIAGRNAKEILGARGRPLQCILEGAKNQEHCKPANSNRGTPLPSGRRKIVKKDLPSWGGR</sequence>
<keyword evidence="3" id="KW-1185">Reference proteome</keyword>
<protein>
    <submittedName>
        <fullName evidence="2">Uncharacterized protein</fullName>
    </submittedName>
</protein>
<name>A0AAV7X0R8_PLEWA</name>
<feature type="region of interest" description="Disordered" evidence="1">
    <location>
        <begin position="1"/>
        <end position="42"/>
    </location>
</feature>
<evidence type="ECO:0000313" key="3">
    <source>
        <dbReference type="Proteomes" id="UP001066276"/>
    </source>
</evidence>
<feature type="compositionally biased region" description="Polar residues" evidence="1">
    <location>
        <begin position="9"/>
        <end position="19"/>
    </location>
</feature>
<reference evidence="2" key="1">
    <citation type="journal article" date="2022" name="bioRxiv">
        <title>Sequencing and chromosome-scale assembly of the giantPleurodeles waltlgenome.</title>
        <authorList>
            <person name="Brown T."/>
            <person name="Elewa A."/>
            <person name="Iarovenko S."/>
            <person name="Subramanian E."/>
            <person name="Araus A.J."/>
            <person name="Petzold A."/>
            <person name="Susuki M."/>
            <person name="Suzuki K.-i.T."/>
            <person name="Hayashi T."/>
            <person name="Toyoda A."/>
            <person name="Oliveira C."/>
            <person name="Osipova E."/>
            <person name="Leigh N.D."/>
            <person name="Simon A."/>
            <person name="Yun M.H."/>
        </authorList>
    </citation>
    <scope>NUCLEOTIDE SEQUENCE</scope>
    <source>
        <strain evidence="2">20211129_DDA</strain>
        <tissue evidence="2">Liver</tissue>
    </source>
</reference>
<organism evidence="2 3">
    <name type="scientific">Pleurodeles waltl</name>
    <name type="common">Iberian ribbed newt</name>
    <dbReference type="NCBI Taxonomy" id="8319"/>
    <lineage>
        <taxon>Eukaryota</taxon>
        <taxon>Metazoa</taxon>
        <taxon>Chordata</taxon>
        <taxon>Craniata</taxon>
        <taxon>Vertebrata</taxon>
        <taxon>Euteleostomi</taxon>
        <taxon>Amphibia</taxon>
        <taxon>Batrachia</taxon>
        <taxon>Caudata</taxon>
        <taxon>Salamandroidea</taxon>
        <taxon>Salamandridae</taxon>
        <taxon>Pleurodelinae</taxon>
        <taxon>Pleurodeles</taxon>
    </lineage>
</organism>
<gene>
    <name evidence="2" type="ORF">NDU88_006630</name>
</gene>